<accession>A0ABD1YT71</accession>
<reference evidence="3 4" key="1">
    <citation type="submission" date="2024-09" db="EMBL/GenBank/DDBJ databases">
        <title>Chromosome-scale assembly of Riccia fluitans.</title>
        <authorList>
            <person name="Paukszto L."/>
            <person name="Sawicki J."/>
            <person name="Karawczyk K."/>
            <person name="Piernik-Szablinska J."/>
            <person name="Szczecinska M."/>
            <person name="Mazdziarz M."/>
        </authorList>
    </citation>
    <scope>NUCLEOTIDE SEQUENCE [LARGE SCALE GENOMIC DNA]</scope>
    <source>
        <strain evidence="3">Rf_01</strain>
        <tissue evidence="3">Aerial parts of the thallus</tissue>
    </source>
</reference>
<protein>
    <recommendedName>
        <fullName evidence="2">CRAL-TRIO domain-containing protein</fullName>
    </recommendedName>
</protein>
<feature type="compositionally biased region" description="Polar residues" evidence="1">
    <location>
        <begin position="24"/>
        <end position="36"/>
    </location>
</feature>
<dbReference type="Pfam" id="PF13716">
    <property type="entry name" value="CRAL_TRIO_2"/>
    <property type="match status" value="1"/>
</dbReference>
<feature type="compositionally biased region" description="Acidic residues" evidence="1">
    <location>
        <begin position="43"/>
        <end position="53"/>
    </location>
</feature>
<evidence type="ECO:0000256" key="1">
    <source>
        <dbReference type="SAM" id="MobiDB-lite"/>
    </source>
</evidence>
<gene>
    <name evidence="3" type="ORF">R1flu_005349</name>
</gene>
<dbReference type="AlphaFoldDB" id="A0ABD1YT71"/>
<evidence type="ECO:0000259" key="2">
    <source>
        <dbReference type="Pfam" id="PF13716"/>
    </source>
</evidence>
<organism evidence="3 4">
    <name type="scientific">Riccia fluitans</name>
    <dbReference type="NCBI Taxonomy" id="41844"/>
    <lineage>
        <taxon>Eukaryota</taxon>
        <taxon>Viridiplantae</taxon>
        <taxon>Streptophyta</taxon>
        <taxon>Embryophyta</taxon>
        <taxon>Marchantiophyta</taxon>
        <taxon>Marchantiopsida</taxon>
        <taxon>Marchantiidae</taxon>
        <taxon>Marchantiales</taxon>
        <taxon>Ricciaceae</taxon>
        <taxon>Riccia</taxon>
    </lineage>
</organism>
<dbReference type="InterPro" id="IPR001251">
    <property type="entry name" value="CRAL-TRIO_dom"/>
</dbReference>
<feature type="domain" description="CRAL-TRIO" evidence="2">
    <location>
        <begin position="193"/>
        <end position="313"/>
    </location>
</feature>
<proteinExistence type="predicted"/>
<feature type="region of interest" description="Disordered" evidence="1">
    <location>
        <begin position="1"/>
        <end position="65"/>
    </location>
</feature>
<dbReference type="Gene3D" id="3.40.525.10">
    <property type="entry name" value="CRAL-TRIO lipid binding domain"/>
    <property type="match status" value="1"/>
</dbReference>
<dbReference type="InterPro" id="IPR036865">
    <property type="entry name" value="CRAL-TRIO_dom_sf"/>
</dbReference>
<sequence>MAAQTDVQICGDGASRNPDKKSFQGASTLAQLGSSPTDRDDLMETDQSLEWDAEQQSRFTEKRRLSQFATDRKLSLKISTPPTSLSDYESEGEVTPSGTPSSNSKRWQSFKIGSIFSRFHRQNTIPNRERTPDSPSFNSSKAFCGNDDMMMMGGSRSYMVPYDAVDSDLQVASPKKIISIRGLIKVCGRDACGRPIVVIDTSYCPPPYMRFAALGHIREKMEPIVEAGEYNLVFVMSPNPSKGGAHKEVPTMWCLDVYRKLPYAYKKNVRRIVFIHPTFFVNLVLNCLRPFMSGKAHEKIVRVHQLSDIEKVSDGDISLDKLYLAPHVYLHDKSLAAAENPEDYSYE</sequence>
<evidence type="ECO:0000313" key="3">
    <source>
        <dbReference type="EMBL" id="KAL2633870.1"/>
    </source>
</evidence>
<keyword evidence="4" id="KW-1185">Reference proteome</keyword>
<evidence type="ECO:0000313" key="4">
    <source>
        <dbReference type="Proteomes" id="UP001605036"/>
    </source>
</evidence>
<dbReference type="CDD" id="cd00170">
    <property type="entry name" value="SEC14"/>
    <property type="match status" value="1"/>
</dbReference>
<dbReference type="Proteomes" id="UP001605036">
    <property type="component" value="Unassembled WGS sequence"/>
</dbReference>
<feature type="region of interest" description="Disordered" evidence="1">
    <location>
        <begin position="79"/>
        <end position="106"/>
    </location>
</feature>
<feature type="compositionally biased region" description="Polar residues" evidence="1">
    <location>
        <begin position="96"/>
        <end position="106"/>
    </location>
</feature>
<name>A0ABD1YT71_9MARC</name>
<dbReference type="EMBL" id="JBHFFA010000003">
    <property type="protein sequence ID" value="KAL2633870.1"/>
    <property type="molecule type" value="Genomic_DNA"/>
</dbReference>
<dbReference type="SUPFAM" id="SSF52087">
    <property type="entry name" value="CRAL/TRIO domain"/>
    <property type="match status" value="1"/>
</dbReference>
<comment type="caution">
    <text evidence="3">The sequence shown here is derived from an EMBL/GenBank/DDBJ whole genome shotgun (WGS) entry which is preliminary data.</text>
</comment>